<evidence type="ECO:0000313" key="1">
    <source>
        <dbReference type="EMBL" id="EXK47781.1"/>
    </source>
</evidence>
<dbReference type="VEuPathDB" id="FungiDB:FOMG_01025"/>
<dbReference type="EMBL" id="JH659329">
    <property type="protein sequence ID" value="EXK47781.1"/>
    <property type="molecule type" value="Genomic_DNA"/>
</dbReference>
<organism evidence="1">
    <name type="scientific">Fusarium oxysporum f. sp. melonis 26406</name>
    <dbReference type="NCBI Taxonomy" id="1089452"/>
    <lineage>
        <taxon>Eukaryota</taxon>
        <taxon>Fungi</taxon>
        <taxon>Dikarya</taxon>
        <taxon>Ascomycota</taxon>
        <taxon>Pezizomycotina</taxon>
        <taxon>Sordariomycetes</taxon>
        <taxon>Hypocreomycetidae</taxon>
        <taxon>Hypocreales</taxon>
        <taxon>Nectriaceae</taxon>
        <taxon>Fusarium</taxon>
        <taxon>Fusarium oxysporum species complex</taxon>
    </lineage>
</organism>
<dbReference type="HOGENOM" id="CLU_2922708_0_0_1"/>
<dbReference type="AlphaFoldDB" id="X0BS92"/>
<reference evidence="1" key="2">
    <citation type="submission" date="2012-05" db="EMBL/GenBank/DDBJ databases">
        <title>Annotation of the Genome Sequence of Fusarium oxysporum f. sp. melonis 26406.</title>
        <authorList>
            <consortium name="The Broad Institute Genomics Platform"/>
            <person name="Ma L.-J."/>
            <person name="Corby-Kistler H."/>
            <person name="Broz K."/>
            <person name="Gale L.R."/>
            <person name="Jonkers W."/>
            <person name="O'Donnell K."/>
            <person name="Ploetz R."/>
            <person name="Steinberg C."/>
            <person name="Schwartz D.C."/>
            <person name="VanEtten H."/>
            <person name="Zhou S."/>
            <person name="Young S.K."/>
            <person name="Zeng Q."/>
            <person name="Gargeya S."/>
            <person name="Fitzgerald M."/>
            <person name="Abouelleil A."/>
            <person name="Alvarado L."/>
            <person name="Chapman S.B."/>
            <person name="Gainer-Dewar J."/>
            <person name="Goldberg J."/>
            <person name="Griggs A."/>
            <person name="Gujja S."/>
            <person name="Hansen M."/>
            <person name="Howarth C."/>
            <person name="Imamovic A."/>
            <person name="Ireland A."/>
            <person name="Larimer J."/>
            <person name="McCowan C."/>
            <person name="Murphy C."/>
            <person name="Pearson M."/>
            <person name="Poon T.W."/>
            <person name="Priest M."/>
            <person name="Roberts A."/>
            <person name="Saif S."/>
            <person name="Shea T."/>
            <person name="Sykes S."/>
            <person name="Wortman J."/>
            <person name="Nusbaum C."/>
            <person name="Birren B."/>
        </authorList>
    </citation>
    <scope>NUCLEOTIDE SEQUENCE</scope>
    <source>
        <strain evidence="1">26406</strain>
    </source>
</reference>
<proteinExistence type="predicted"/>
<dbReference type="Proteomes" id="UP000030703">
    <property type="component" value="Unassembled WGS sequence"/>
</dbReference>
<accession>X0BS92</accession>
<protein>
    <submittedName>
        <fullName evidence="1">Uncharacterized protein</fullName>
    </submittedName>
</protein>
<gene>
    <name evidence="1" type="ORF">FOMG_01025</name>
</gene>
<name>X0BS92_FUSOX</name>
<sequence>MAFFPGVYLVINLHICIWSIKHVIIRVLVFHDRWCDDREWIILIFLPLVDDRSLRGCTSRS</sequence>
<reference evidence="1" key="1">
    <citation type="submission" date="2012-04" db="EMBL/GenBank/DDBJ databases">
        <title>The Genome Sequence of Fusarium oxysporum melonis.</title>
        <authorList>
            <consortium name="The Broad Institute Genome Sequencing Platform"/>
            <person name="Ma L.-J."/>
            <person name="Gale L.R."/>
            <person name="Schwartz D.C."/>
            <person name="Zhou S."/>
            <person name="Corby-Kistler H."/>
            <person name="Young S.K."/>
            <person name="Zeng Q."/>
            <person name="Gargeya S."/>
            <person name="Fitzgerald M."/>
            <person name="Haas B."/>
            <person name="Abouelleil A."/>
            <person name="Alvarado L."/>
            <person name="Arachchi H.M."/>
            <person name="Berlin A."/>
            <person name="Brown A."/>
            <person name="Chapman S.B."/>
            <person name="Chen Z."/>
            <person name="Dunbar C."/>
            <person name="Freedman E."/>
            <person name="Gearin G."/>
            <person name="Goldberg J."/>
            <person name="Griggs A."/>
            <person name="Gujja S."/>
            <person name="Heiman D."/>
            <person name="Howarth C."/>
            <person name="Larson L."/>
            <person name="Lui A."/>
            <person name="MacDonald P.J.P."/>
            <person name="Montmayeur A."/>
            <person name="Murphy C."/>
            <person name="Neiman D."/>
            <person name="Pearson M."/>
            <person name="Priest M."/>
            <person name="Roberts A."/>
            <person name="Saif S."/>
            <person name="Shea T."/>
            <person name="Shenoy N."/>
            <person name="Sisk P."/>
            <person name="Stolte C."/>
            <person name="Sykes S."/>
            <person name="Wortman J."/>
            <person name="Nusbaum C."/>
            <person name="Birren B."/>
        </authorList>
    </citation>
    <scope>NUCLEOTIDE SEQUENCE</scope>
    <source>
        <strain evidence="1">26406</strain>
    </source>
</reference>